<dbReference type="Proteomes" id="UP000765509">
    <property type="component" value="Unassembled WGS sequence"/>
</dbReference>
<organism evidence="1 2">
    <name type="scientific">Austropuccinia psidii MF-1</name>
    <dbReference type="NCBI Taxonomy" id="1389203"/>
    <lineage>
        <taxon>Eukaryota</taxon>
        <taxon>Fungi</taxon>
        <taxon>Dikarya</taxon>
        <taxon>Basidiomycota</taxon>
        <taxon>Pucciniomycotina</taxon>
        <taxon>Pucciniomycetes</taxon>
        <taxon>Pucciniales</taxon>
        <taxon>Sphaerophragmiaceae</taxon>
        <taxon>Austropuccinia</taxon>
    </lineage>
</organism>
<dbReference type="EMBL" id="AVOT02006832">
    <property type="protein sequence ID" value="MBW0482550.1"/>
    <property type="molecule type" value="Genomic_DNA"/>
</dbReference>
<reference evidence="1" key="1">
    <citation type="submission" date="2021-03" db="EMBL/GenBank/DDBJ databases">
        <title>Draft genome sequence of rust myrtle Austropuccinia psidii MF-1, a brazilian biotype.</title>
        <authorList>
            <person name="Quecine M.C."/>
            <person name="Pachon D.M.R."/>
            <person name="Bonatelli M.L."/>
            <person name="Correr F.H."/>
            <person name="Franceschini L.M."/>
            <person name="Leite T.F."/>
            <person name="Margarido G.R.A."/>
            <person name="Almeida C.A."/>
            <person name="Ferrarezi J.A."/>
            <person name="Labate C.A."/>
        </authorList>
    </citation>
    <scope>NUCLEOTIDE SEQUENCE</scope>
    <source>
        <strain evidence="1">MF-1</strain>
    </source>
</reference>
<name>A0A9Q3CH33_9BASI</name>
<proteinExistence type="predicted"/>
<sequence>MSFTHQPLVSHAEPNILRMMARMTQFIGQLTQEISPRDYSKYPGFKISSMKAPDSFDVTQAHKLRRFIQSCHLIFHNDPENFFSNGKKVLYSTSFLTGRAGKWIEPYR</sequence>
<gene>
    <name evidence="1" type="ORF">O181_022265</name>
</gene>
<dbReference type="OrthoDB" id="2691415at2759"/>
<evidence type="ECO:0000313" key="2">
    <source>
        <dbReference type="Proteomes" id="UP000765509"/>
    </source>
</evidence>
<evidence type="ECO:0000313" key="1">
    <source>
        <dbReference type="EMBL" id="MBW0482550.1"/>
    </source>
</evidence>
<evidence type="ECO:0008006" key="3">
    <source>
        <dbReference type="Google" id="ProtNLM"/>
    </source>
</evidence>
<protein>
    <recommendedName>
        <fullName evidence="3">DUF4939 domain-containing protein</fullName>
    </recommendedName>
</protein>
<accession>A0A9Q3CH33</accession>
<dbReference type="AlphaFoldDB" id="A0A9Q3CH33"/>
<comment type="caution">
    <text evidence="1">The sequence shown here is derived from an EMBL/GenBank/DDBJ whole genome shotgun (WGS) entry which is preliminary data.</text>
</comment>
<keyword evidence="2" id="KW-1185">Reference proteome</keyword>